<feature type="transmembrane region" description="Helical" evidence="8">
    <location>
        <begin position="212"/>
        <end position="233"/>
    </location>
</feature>
<evidence type="ECO:0000256" key="2">
    <source>
        <dbReference type="ARBA" id="ARBA00007069"/>
    </source>
</evidence>
<dbReference type="Pfam" id="PF00528">
    <property type="entry name" value="BPD_transp_1"/>
    <property type="match status" value="1"/>
</dbReference>
<dbReference type="SUPFAM" id="SSF161098">
    <property type="entry name" value="MetI-like"/>
    <property type="match status" value="1"/>
</dbReference>
<dbReference type="Proteomes" id="UP000006158">
    <property type="component" value="Chromosome"/>
</dbReference>
<dbReference type="PROSITE" id="PS50928">
    <property type="entry name" value="ABC_TM1"/>
    <property type="match status" value="1"/>
</dbReference>
<keyword evidence="7 8" id="KW-0472">Membrane</keyword>
<comment type="subcellular location">
    <subcellularLocation>
        <location evidence="1 8">Cell membrane</location>
        <topology evidence="1 8">Multi-pass membrane protein</topology>
    </subcellularLocation>
</comment>
<dbReference type="PATRIC" id="fig|246196.56.peg.4746"/>
<name>I7FI84_MYCS2</name>
<proteinExistence type="inferred from homology"/>
<feature type="transmembrane region" description="Helical" evidence="8">
    <location>
        <begin position="166"/>
        <end position="191"/>
    </location>
</feature>
<evidence type="ECO:0000256" key="5">
    <source>
        <dbReference type="ARBA" id="ARBA00022692"/>
    </source>
</evidence>
<evidence type="ECO:0000256" key="1">
    <source>
        <dbReference type="ARBA" id="ARBA00004651"/>
    </source>
</evidence>
<evidence type="ECO:0000256" key="7">
    <source>
        <dbReference type="ARBA" id="ARBA00023136"/>
    </source>
</evidence>
<evidence type="ECO:0000256" key="6">
    <source>
        <dbReference type="ARBA" id="ARBA00022989"/>
    </source>
</evidence>
<reference evidence="10 11" key="1">
    <citation type="journal article" date="2007" name="Genome Biol.">
        <title>Interrupted coding sequences in Mycobacterium smegmatis: authentic mutations or sequencing errors?</title>
        <authorList>
            <person name="Deshayes C."/>
            <person name="Perrodou E."/>
            <person name="Gallien S."/>
            <person name="Euphrasie D."/>
            <person name="Schaeffer C."/>
            <person name="Van-Dorsselaer A."/>
            <person name="Poch O."/>
            <person name="Lecompte O."/>
            <person name="Reyrat J.M."/>
        </authorList>
    </citation>
    <scope>NUCLEOTIDE SEQUENCE [LARGE SCALE GENOMIC DNA]</scope>
    <source>
        <strain evidence="11">ATCC 700084 / mc(2)155</strain>
    </source>
</reference>
<feature type="transmembrane region" description="Helical" evidence="8">
    <location>
        <begin position="125"/>
        <end position="146"/>
    </location>
</feature>
<dbReference type="CDD" id="cd06261">
    <property type="entry name" value="TM_PBP2"/>
    <property type="match status" value="1"/>
</dbReference>
<dbReference type="Gene3D" id="1.10.3720.10">
    <property type="entry name" value="MetI-like"/>
    <property type="match status" value="1"/>
</dbReference>
<dbReference type="KEGG" id="msg:MSMEI_4641"/>
<feature type="transmembrane region" description="Helical" evidence="8">
    <location>
        <begin position="39"/>
        <end position="59"/>
    </location>
</feature>
<accession>I7FI84</accession>
<keyword evidence="4" id="KW-1003">Cell membrane</keyword>
<evidence type="ECO:0000259" key="9">
    <source>
        <dbReference type="PROSITE" id="PS50928"/>
    </source>
</evidence>
<comment type="similarity">
    <text evidence="2">Belongs to the binding-protein-dependent transport system permease family. CysTW subfamily.</text>
</comment>
<organism evidence="10 11">
    <name type="scientific">Mycolicibacterium smegmatis (strain ATCC 700084 / mc(2)155)</name>
    <name type="common">Mycobacterium smegmatis</name>
    <dbReference type="NCBI Taxonomy" id="246196"/>
    <lineage>
        <taxon>Bacteria</taxon>
        <taxon>Bacillati</taxon>
        <taxon>Actinomycetota</taxon>
        <taxon>Actinomycetes</taxon>
        <taxon>Mycobacteriales</taxon>
        <taxon>Mycobacteriaceae</taxon>
        <taxon>Mycolicibacterium</taxon>
    </lineage>
</organism>
<evidence type="ECO:0000256" key="4">
    <source>
        <dbReference type="ARBA" id="ARBA00022475"/>
    </source>
</evidence>
<protein>
    <submittedName>
        <fullName evidence="10">Permease component of an ABC transporter complex</fullName>
    </submittedName>
</protein>
<dbReference type="InterPro" id="IPR000515">
    <property type="entry name" value="MetI-like"/>
</dbReference>
<evidence type="ECO:0000313" key="11">
    <source>
        <dbReference type="Proteomes" id="UP000006158"/>
    </source>
</evidence>
<dbReference type="GO" id="GO:0005886">
    <property type="term" value="C:plasma membrane"/>
    <property type="evidence" value="ECO:0007669"/>
    <property type="project" value="UniProtKB-SubCell"/>
</dbReference>
<evidence type="ECO:0000313" key="10">
    <source>
        <dbReference type="EMBL" id="AFP41090.1"/>
    </source>
</evidence>
<feature type="transmembrane region" description="Helical" evidence="8">
    <location>
        <begin position="269"/>
        <end position="287"/>
    </location>
</feature>
<dbReference type="GO" id="GO:0055085">
    <property type="term" value="P:transmembrane transport"/>
    <property type="evidence" value="ECO:0007669"/>
    <property type="project" value="InterPro"/>
</dbReference>
<feature type="domain" description="ABC transmembrane type-1" evidence="9">
    <location>
        <begin position="90"/>
        <end position="288"/>
    </location>
</feature>
<dbReference type="InterPro" id="IPR035906">
    <property type="entry name" value="MetI-like_sf"/>
</dbReference>
<reference evidence="10 11" key="2">
    <citation type="journal article" date="2009" name="Genome Res.">
        <title>Ortho-proteogenomics: multiple proteomes investigation through orthology and a new MS-based protocol.</title>
        <authorList>
            <person name="Gallien S."/>
            <person name="Perrodou E."/>
            <person name="Carapito C."/>
            <person name="Deshayes C."/>
            <person name="Reyrat J.M."/>
            <person name="Van Dorsselaer A."/>
            <person name="Poch O."/>
            <person name="Schaeffer C."/>
            <person name="Lecompte O."/>
        </authorList>
    </citation>
    <scope>NUCLEOTIDE SEQUENCE [LARGE SCALE GENOMIC DNA]</scope>
    <source>
        <strain evidence="11">ATCC 700084 / mc(2)155</strain>
    </source>
</reference>
<dbReference type="AlphaFoldDB" id="I7FI84"/>
<keyword evidence="6 8" id="KW-1133">Transmembrane helix</keyword>
<dbReference type="PANTHER" id="PTHR42929">
    <property type="entry name" value="INNER MEMBRANE ABC TRANSPORTER PERMEASE PROTEIN YDCU-RELATED-RELATED"/>
    <property type="match status" value="1"/>
</dbReference>
<feature type="transmembrane region" description="Helical" evidence="8">
    <location>
        <begin position="94"/>
        <end position="113"/>
    </location>
</feature>
<gene>
    <name evidence="10" type="ordered locus">MSMEI_4641</name>
</gene>
<dbReference type="EMBL" id="CP001663">
    <property type="protein sequence ID" value="AFP41090.1"/>
    <property type="molecule type" value="Genomic_DNA"/>
</dbReference>
<sequence length="297" mass="32047">MRRRKRRRLHGLQRVGRQVAAGQGLTDRARLAFLLTPPLAWLVVAYLGSLAVLLVSAFWQTNEFTGAVVRAFTLHNIERVLTDEVFRVATLRTLGVALTVTVICAALAVPIALYMAKIASPRARLILVVAVTTPLWASYLVKAYAWRMLLSPEGPLSWATGFTPGYGIVATVATLTYLWLPYMVIPVYAAFERIPDALVDASSDLGASDFATMRMVLAPLVFPGIAAGSIFTFSLSLGDYIAVTIVGGKTQMLGNIIYGQLVTANNQPLAAALSIIPLAAIVAYLLAMRRTGALENV</sequence>
<evidence type="ECO:0000256" key="8">
    <source>
        <dbReference type="RuleBase" id="RU363032"/>
    </source>
</evidence>
<dbReference type="PANTHER" id="PTHR42929:SF1">
    <property type="entry name" value="INNER MEMBRANE ABC TRANSPORTER PERMEASE PROTEIN YDCU-RELATED"/>
    <property type="match status" value="1"/>
</dbReference>
<evidence type="ECO:0000256" key="3">
    <source>
        <dbReference type="ARBA" id="ARBA00022448"/>
    </source>
</evidence>
<keyword evidence="5 8" id="KW-0812">Transmembrane</keyword>
<keyword evidence="3 8" id="KW-0813">Transport</keyword>